<dbReference type="Proteomes" id="UP000701801">
    <property type="component" value="Unassembled WGS sequence"/>
</dbReference>
<gene>
    <name evidence="2" type="ORF">HYALB_00009505</name>
</gene>
<evidence type="ECO:0000313" key="2">
    <source>
        <dbReference type="EMBL" id="CAG8976192.1"/>
    </source>
</evidence>
<feature type="domain" description="Heterokaryon incompatibility" evidence="1">
    <location>
        <begin position="63"/>
        <end position="257"/>
    </location>
</feature>
<organism evidence="2 3">
    <name type="scientific">Hymenoscyphus albidus</name>
    <dbReference type="NCBI Taxonomy" id="595503"/>
    <lineage>
        <taxon>Eukaryota</taxon>
        <taxon>Fungi</taxon>
        <taxon>Dikarya</taxon>
        <taxon>Ascomycota</taxon>
        <taxon>Pezizomycotina</taxon>
        <taxon>Leotiomycetes</taxon>
        <taxon>Helotiales</taxon>
        <taxon>Helotiaceae</taxon>
        <taxon>Hymenoscyphus</taxon>
    </lineage>
</organism>
<dbReference type="AlphaFoldDB" id="A0A9N9LPF3"/>
<protein>
    <recommendedName>
        <fullName evidence="1">Heterokaryon incompatibility domain-containing protein</fullName>
    </recommendedName>
</protein>
<accession>A0A9N9LPF3</accession>
<reference evidence="2" key="1">
    <citation type="submission" date="2021-07" db="EMBL/GenBank/DDBJ databases">
        <authorList>
            <person name="Durling M."/>
        </authorList>
    </citation>
    <scope>NUCLEOTIDE SEQUENCE</scope>
</reference>
<dbReference type="InterPro" id="IPR052895">
    <property type="entry name" value="HetReg/Transcr_Mod"/>
</dbReference>
<proteinExistence type="predicted"/>
<dbReference type="PANTHER" id="PTHR24148:SF82">
    <property type="entry name" value="HETEROKARYON INCOMPATIBILITY DOMAIN-CONTAINING PROTEIN"/>
    <property type="match status" value="1"/>
</dbReference>
<dbReference type="PANTHER" id="PTHR24148">
    <property type="entry name" value="ANKYRIN REPEAT DOMAIN-CONTAINING PROTEIN 39 HOMOLOG-RELATED"/>
    <property type="match status" value="1"/>
</dbReference>
<comment type="caution">
    <text evidence="2">The sequence shown here is derived from an EMBL/GenBank/DDBJ whole genome shotgun (WGS) entry which is preliminary data.</text>
</comment>
<keyword evidence="3" id="KW-1185">Reference proteome</keyword>
<name>A0A9N9LPF3_9HELO</name>
<dbReference type="OrthoDB" id="2157530at2759"/>
<evidence type="ECO:0000313" key="3">
    <source>
        <dbReference type="Proteomes" id="UP000701801"/>
    </source>
</evidence>
<evidence type="ECO:0000259" key="1">
    <source>
        <dbReference type="Pfam" id="PF06985"/>
    </source>
</evidence>
<dbReference type="Pfam" id="PF06985">
    <property type="entry name" value="HET"/>
    <property type="match status" value="1"/>
</dbReference>
<dbReference type="EMBL" id="CAJVRM010000165">
    <property type="protein sequence ID" value="CAG8976192.1"/>
    <property type="molecule type" value="Genomic_DNA"/>
</dbReference>
<sequence length="291" mass="33222">MVKLITSPRSQREAEPSIYNKHFDVYHDLHSHEIRLARLPPGKWSDGIQCQVKHAYLANQPVYKAVSCAWGSPRATLPILVNGFEHQVTVNLESALRRLRKVDACMDICVDSLSINQSDISEKTERVRLMHDIYSGAKEVIVCLGELSPHYFTASGSPMSASTTIFQSSDEDHAKLALFQSCCPGKRRNGKRIRIDLAVETFCILRTLAEEPASNKLSGFDVNSESFIEHRYQKKLFEGLRQMMRCWRWKRTWVIQEMVVPKKVTMVYGAAVAPWEMFVEAANWESRNQSS</sequence>
<dbReference type="InterPro" id="IPR010730">
    <property type="entry name" value="HET"/>
</dbReference>